<dbReference type="Proteomes" id="UP001612741">
    <property type="component" value="Unassembled WGS sequence"/>
</dbReference>
<comment type="caution">
    <text evidence="1">The sequence shown here is derived from an EMBL/GenBank/DDBJ whole genome shotgun (WGS) entry which is preliminary data.</text>
</comment>
<sequence>MPIYLDPPAYKPGGPDGRGWSRLSLSAHMGQGEAHCALRPRSYGKLYESQDTRRASWPGFAACVHDGECGSCPVMKAEPTRLLSFTQDVLVRIDDRGRPWLMDRPEQGWSSSAERWSWDEIARLQGWRLGGRCSDEHGDGFWIHAVDEPVNGIYGRTKGS</sequence>
<reference evidence="1 2" key="1">
    <citation type="submission" date="2024-10" db="EMBL/GenBank/DDBJ databases">
        <title>The Natural Products Discovery Center: Release of the First 8490 Sequenced Strains for Exploring Actinobacteria Biosynthetic Diversity.</title>
        <authorList>
            <person name="Kalkreuter E."/>
            <person name="Kautsar S.A."/>
            <person name="Yang D."/>
            <person name="Bader C.D."/>
            <person name="Teijaro C.N."/>
            <person name="Fluegel L."/>
            <person name="Davis C.M."/>
            <person name="Simpson J.R."/>
            <person name="Lauterbach L."/>
            <person name="Steele A.D."/>
            <person name="Gui C."/>
            <person name="Meng S."/>
            <person name="Li G."/>
            <person name="Viehrig K."/>
            <person name="Ye F."/>
            <person name="Su P."/>
            <person name="Kiefer A.F."/>
            <person name="Nichols A."/>
            <person name="Cepeda A.J."/>
            <person name="Yan W."/>
            <person name="Fan B."/>
            <person name="Jiang Y."/>
            <person name="Adhikari A."/>
            <person name="Zheng C.-J."/>
            <person name="Schuster L."/>
            <person name="Cowan T.M."/>
            <person name="Smanski M.J."/>
            <person name="Chevrette M.G."/>
            <person name="De Carvalho L.P.S."/>
            <person name="Shen B."/>
        </authorList>
    </citation>
    <scope>NUCLEOTIDE SEQUENCE [LARGE SCALE GENOMIC DNA]</scope>
    <source>
        <strain evidence="1 2">NPDC050545</strain>
    </source>
</reference>
<proteinExistence type="predicted"/>
<gene>
    <name evidence="1" type="ORF">ACIBG2_05760</name>
</gene>
<evidence type="ECO:0000313" key="1">
    <source>
        <dbReference type="EMBL" id="MFI6496865.1"/>
    </source>
</evidence>
<dbReference type="EMBL" id="JBITGY010000002">
    <property type="protein sequence ID" value="MFI6496865.1"/>
    <property type="molecule type" value="Genomic_DNA"/>
</dbReference>
<dbReference type="RefSeq" id="WP_397079318.1">
    <property type="nucleotide sequence ID" value="NZ_JBITGY010000002.1"/>
</dbReference>
<keyword evidence="2" id="KW-1185">Reference proteome</keyword>
<protein>
    <submittedName>
        <fullName evidence="1">Uncharacterized protein</fullName>
    </submittedName>
</protein>
<evidence type="ECO:0000313" key="2">
    <source>
        <dbReference type="Proteomes" id="UP001612741"/>
    </source>
</evidence>
<accession>A0ABW7YML6</accession>
<organism evidence="1 2">
    <name type="scientific">Nonomuraea typhae</name>
    <dbReference type="NCBI Taxonomy" id="2603600"/>
    <lineage>
        <taxon>Bacteria</taxon>
        <taxon>Bacillati</taxon>
        <taxon>Actinomycetota</taxon>
        <taxon>Actinomycetes</taxon>
        <taxon>Streptosporangiales</taxon>
        <taxon>Streptosporangiaceae</taxon>
        <taxon>Nonomuraea</taxon>
    </lineage>
</organism>
<name>A0ABW7YML6_9ACTN</name>